<dbReference type="Proteomes" id="UP001254832">
    <property type="component" value="Unassembled WGS sequence"/>
</dbReference>
<comment type="similarity">
    <text evidence="2">Belongs to the bacterial solute-binding protein 8 family.</text>
</comment>
<dbReference type="GO" id="GO:1901678">
    <property type="term" value="P:iron coordination entity transport"/>
    <property type="evidence" value="ECO:0007669"/>
    <property type="project" value="UniProtKB-ARBA"/>
</dbReference>
<dbReference type="PROSITE" id="PS51257">
    <property type="entry name" value="PROKAR_LIPOPROTEIN"/>
    <property type="match status" value="1"/>
</dbReference>
<organism evidence="8 9">
    <name type="scientific">Paenibacillus amylolyticus</name>
    <dbReference type="NCBI Taxonomy" id="1451"/>
    <lineage>
        <taxon>Bacteria</taxon>
        <taxon>Bacillati</taxon>
        <taxon>Bacillota</taxon>
        <taxon>Bacilli</taxon>
        <taxon>Bacillales</taxon>
        <taxon>Paenibacillaceae</taxon>
        <taxon>Paenibacillus</taxon>
    </lineage>
</organism>
<dbReference type="GO" id="GO:0030288">
    <property type="term" value="C:outer membrane-bounded periplasmic space"/>
    <property type="evidence" value="ECO:0007669"/>
    <property type="project" value="TreeGrafter"/>
</dbReference>
<dbReference type="PANTHER" id="PTHR30532">
    <property type="entry name" value="IRON III DICITRATE-BINDING PERIPLASMIC PROTEIN"/>
    <property type="match status" value="1"/>
</dbReference>
<evidence type="ECO:0000259" key="7">
    <source>
        <dbReference type="PROSITE" id="PS50983"/>
    </source>
</evidence>
<evidence type="ECO:0000256" key="3">
    <source>
        <dbReference type="ARBA" id="ARBA00022448"/>
    </source>
</evidence>
<keyword evidence="4 6" id="KW-0732">Signal</keyword>
<dbReference type="EMBL" id="JAVDTR010000002">
    <property type="protein sequence ID" value="MDR6722622.1"/>
    <property type="molecule type" value="Genomic_DNA"/>
</dbReference>
<evidence type="ECO:0000256" key="1">
    <source>
        <dbReference type="ARBA" id="ARBA00004196"/>
    </source>
</evidence>
<comment type="subcellular location">
    <subcellularLocation>
        <location evidence="1">Cell envelope</location>
    </subcellularLocation>
</comment>
<sequence>MKHAKKWLGLGMILTLLLTTACAGTSAEKLEPSAEAEPQAQEQRVVATSVTYPDFLYVLGVTPVAAENYHSDYPDYLEGKFDKVPKLGNGSNLEGILAAEPDIIIAPKWRDEKIYDQYAKIAKTVLLPDRDNWRDELKDMGEALGKQKEAEQAIQDYDQNIADAREELKGLVGDETFIYLRVMPKESYVMGELSSRGMVIHKELGLKTVAAYPASEGSVPVSLELLTEYQPDHIILQIDGGDDNTNAQKLYEEMKESNIWKGMKAVKEDHVYLVGDKEWMNFGFSSVATLNAVEDIVSVIRERNR</sequence>
<dbReference type="Gene3D" id="3.40.50.1980">
    <property type="entry name" value="Nitrogenase molybdenum iron protein domain"/>
    <property type="match status" value="2"/>
</dbReference>
<dbReference type="AlphaFoldDB" id="A0AAP5GYG0"/>
<feature type="domain" description="Fe/B12 periplasmic-binding" evidence="7">
    <location>
        <begin position="44"/>
        <end position="304"/>
    </location>
</feature>
<feature type="chain" id="PRO_5042887263" evidence="6">
    <location>
        <begin position="24"/>
        <end position="305"/>
    </location>
</feature>
<feature type="coiled-coil region" evidence="5">
    <location>
        <begin position="147"/>
        <end position="174"/>
    </location>
</feature>
<evidence type="ECO:0000256" key="6">
    <source>
        <dbReference type="SAM" id="SignalP"/>
    </source>
</evidence>
<accession>A0AAP5GYG0</accession>
<dbReference type="PANTHER" id="PTHR30532:SF26">
    <property type="entry name" value="IRON(3+)-HYDROXAMATE-BINDING PROTEIN FHUD"/>
    <property type="match status" value="1"/>
</dbReference>
<feature type="signal peptide" evidence="6">
    <location>
        <begin position="1"/>
        <end position="23"/>
    </location>
</feature>
<dbReference type="InterPro" id="IPR002491">
    <property type="entry name" value="ABC_transptr_periplasmic_BD"/>
</dbReference>
<protein>
    <submittedName>
        <fullName evidence="8">Iron complex transport system substrate-binding protein</fullName>
    </submittedName>
</protein>
<gene>
    <name evidence="8" type="ORF">J2W91_001070</name>
</gene>
<dbReference type="Pfam" id="PF01497">
    <property type="entry name" value="Peripla_BP_2"/>
    <property type="match status" value="1"/>
</dbReference>
<dbReference type="InterPro" id="IPR051313">
    <property type="entry name" value="Bact_iron-sidero_bind"/>
</dbReference>
<evidence type="ECO:0000256" key="2">
    <source>
        <dbReference type="ARBA" id="ARBA00008814"/>
    </source>
</evidence>
<keyword evidence="3" id="KW-0813">Transport</keyword>
<evidence type="ECO:0000256" key="5">
    <source>
        <dbReference type="SAM" id="Coils"/>
    </source>
</evidence>
<evidence type="ECO:0000313" key="8">
    <source>
        <dbReference type="EMBL" id="MDR6722622.1"/>
    </source>
</evidence>
<evidence type="ECO:0000256" key="4">
    <source>
        <dbReference type="ARBA" id="ARBA00022729"/>
    </source>
</evidence>
<reference evidence="8" key="1">
    <citation type="submission" date="2023-07" db="EMBL/GenBank/DDBJ databases">
        <title>Sorghum-associated microbial communities from plants grown in Nebraska, USA.</title>
        <authorList>
            <person name="Schachtman D."/>
        </authorList>
    </citation>
    <scope>NUCLEOTIDE SEQUENCE</scope>
    <source>
        <strain evidence="8">BE80</strain>
    </source>
</reference>
<dbReference type="PROSITE" id="PS50983">
    <property type="entry name" value="FE_B12_PBP"/>
    <property type="match status" value="1"/>
</dbReference>
<dbReference type="SUPFAM" id="SSF53807">
    <property type="entry name" value="Helical backbone' metal receptor"/>
    <property type="match status" value="1"/>
</dbReference>
<evidence type="ECO:0000313" key="9">
    <source>
        <dbReference type="Proteomes" id="UP001254832"/>
    </source>
</evidence>
<proteinExistence type="inferred from homology"/>
<dbReference type="RefSeq" id="WP_310137032.1">
    <property type="nucleotide sequence ID" value="NZ_JAVDTR010000002.1"/>
</dbReference>
<keyword evidence="5" id="KW-0175">Coiled coil</keyword>
<comment type="caution">
    <text evidence="8">The sequence shown here is derived from an EMBL/GenBank/DDBJ whole genome shotgun (WGS) entry which is preliminary data.</text>
</comment>
<name>A0AAP5GYG0_PAEAM</name>